<dbReference type="Pfam" id="PF10881">
    <property type="entry name" value="DUF2726"/>
    <property type="match status" value="1"/>
</dbReference>
<dbReference type="EMBL" id="MSDO01000049">
    <property type="protein sequence ID" value="OLO02650.1"/>
    <property type="molecule type" value="Genomic_DNA"/>
</dbReference>
<keyword evidence="1" id="KW-0812">Transmembrane</keyword>
<comment type="caution">
    <text evidence="3">The sequence shown here is derived from an EMBL/GenBank/DDBJ whole genome shotgun (WGS) entry which is preliminary data.</text>
</comment>
<dbReference type="OrthoDB" id="5782056at2"/>
<feature type="transmembrane region" description="Helical" evidence="1">
    <location>
        <begin position="6"/>
        <end position="28"/>
    </location>
</feature>
<keyword evidence="4" id="KW-1185">Reference proteome</keyword>
<sequence>MQLNDLIAYAAITFLLVGVLCVAFLATLNGLFRRIVYWAIVSGFKKGYRGKPSKQPRKVTAAELIERGDAYVKKGRLLTELEQMLFKVLQYKYGETHHVFCQVRVVDVIQPNTSLYKERSREWMALFRQVSQWHFDFVICEKDTMEVVRVIELDDNSHNMSRRNKRHDGLLNAICKTVHVEMERISVDRLRFVFAKEW</sequence>
<organism evidence="3 4">
    <name type="scientific">Salinicola socius</name>
    <dbReference type="NCBI Taxonomy" id="404433"/>
    <lineage>
        <taxon>Bacteria</taxon>
        <taxon>Pseudomonadati</taxon>
        <taxon>Pseudomonadota</taxon>
        <taxon>Gammaproteobacteria</taxon>
        <taxon>Oceanospirillales</taxon>
        <taxon>Halomonadaceae</taxon>
        <taxon>Salinicola</taxon>
    </lineage>
</organism>
<feature type="domain" description="DUF2726" evidence="2">
    <location>
        <begin position="76"/>
        <end position="187"/>
    </location>
</feature>
<keyword evidence="1" id="KW-0472">Membrane</keyword>
<dbReference type="STRING" id="404433.BTW07_18585"/>
<name>A0A1Q8SMI8_9GAMM</name>
<evidence type="ECO:0000259" key="2">
    <source>
        <dbReference type="Pfam" id="PF10881"/>
    </source>
</evidence>
<dbReference type="RefSeq" id="WP_075571644.1">
    <property type="nucleotide sequence ID" value="NZ_MSDO01000049.1"/>
</dbReference>
<dbReference type="AlphaFoldDB" id="A0A1Q8SMI8"/>
<evidence type="ECO:0000256" key="1">
    <source>
        <dbReference type="SAM" id="Phobius"/>
    </source>
</evidence>
<gene>
    <name evidence="3" type="ORF">BTW07_18585</name>
</gene>
<proteinExistence type="predicted"/>
<evidence type="ECO:0000313" key="4">
    <source>
        <dbReference type="Proteomes" id="UP000186878"/>
    </source>
</evidence>
<evidence type="ECO:0000313" key="3">
    <source>
        <dbReference type="EMBL" id="OLO02650.1"/>
    </source>
</evidence>
<dbReference type="Proteomes" id="UP000186878">
    <property type="component" value="Unassembled WGS sequence"/>
</dbReference>
<keyword evidence="1" id="KW-1133">Transmembrane helix</keyword>
<dbReference type="InterPro" id="IPR024402">
    <property type="entry name" value="DUF2726"/>
</dbReference>
<accession>A0A1Q8SMI8</accession>
<reference evidence="3 4" key="1">
    <citation type="submission" date="2016-12" db="EMBL/GenBank/DDBJ databases">
        <title>Draft genome sequences of strains Salinicola socius SMB35, Salinicola sp. MH3R3-1 and Chromohalobacter sp. SMB17 from the Verkhnekamsk potash mining region of Russia.</title>
        <authorList>
            <person name="Mavrodi D.V."/>
            <person name="Olsson B.E."/>
            <person name="Korsakova E.S."/>
            <person name="Pyankova A."/>
            <person name="Mavrodi O.V."/>
            <person name="Plotnikova E.G."/>
        </authorList>
    </citation>
    <scope>NUCLEOTIDE SEQUENCE [LARGE SCALE GENOMIC DNA]</scope>
    <source>
        <strain evidence="3 4">SMB35</strain>
    </source>
</reference>
<protein>
    <recommendedName>
        <fullName evidence="2">DUF2726 domain-containing protein</fullName>
    </recommendedName>
</protein>